<dbReference type="EMBL" id="AP008207">
    <property type="protein sequence ID" value="BAH91329.1"/>
    <property type="molecule type" value="Genomic_DNA"/>
</dbReference>
<feature type="signal peptide" evidence="1">
    <location>
        <begin position="1"/>
        <end position="23"/>
    </location>
</feature>
<accession>C7IWC9</accession>
<evidence type="ECO:0000256" key="1">
    <source>
        <dbReference type="SAM" id="SignalP"/>
    </source>
</evidence>
<organism evidence="2 3">
    <name type="scientific">Oryza sativa subsp. japonica</name>
    <name type="common">Rice</name>
    <dbReference type="NCBI Taxonomy" id="39947"/>
    <lineage>
        <taxon>Eukaryota</taxon>
        <taxon>Viridiplantae</taxon>
        <taxon>Streptophyta</taxon>
        <taxon>Embryophyta</taxon>
        <taxon>Tracheophyta</taxon>
        <taxon>Spermatophyta</taxon>
        <taxon>Magnoliopsida</taxon>
        <taxon>Liliopsida</taxon>
        <taxon>Poales</taxon>
        <taxon>Poaceae</taxon>
        <taxon>BOP clade</taxon>
        <taxon>Oryzoideae</taxon>
        <taxon>Oryzeae</taxon>
        <taxon>Oryzinae</taxon>
        <taxon>Oryza</taxon>
        <taxon>Oryza sativa</taxon>
    </lineage>
</organism>
<reference evidence="2 3" key="1">
    <citation type="journal article" date="2005" name="Nature">
        <title>The map-based sequence of the rice genome.</title>
        <authorList>
            <consortium name="International rice genome sequencing project (IRGSP)"/>
            <person name="Matsumoto T."/>
            <person name="Wu J."/>
            <person name="Kanamori H."/>
            <person name="Katayose Y."/>
            <person name="Fujisawa M."/>
            <person name="Namiki N."/>
            <person name="Mizuno H."/>
            <person name="Yamamoto K."/>
            <person name="Antonio B.A."/>
            <person name="Baba T."/>
            <person name="Sakata K."/>
            <person name="Nagamura Y."/>
            <person name="Aoki H."/>
            <person name="Arikawa K."/>
            <person name="Arita K."/>
            <person name="Bito T."/>
            <person name="Chiden Y."/>
            <person name="Fujitsuka N."/>
            <person name="Fukunaka R."/>
            <person name="Hamada M."/>
            <person name="Harada C."/>
            <person name="Hayashi A."/>
            <person name="Hijishita S."/>
            <person name="Honda M."/>
            <person name="Hosokawa S."/>
            <person name="Ichikawa Y."/>
            <person name="Idonuma A."/>
            <person name="Iijima M."/>
            <person name="Ikeda M."/>
            <person name="Ikeno M."/>
            <person name="Ito K."/>
            <person name="Ito S."/>
            <person name="Ito T."/>
            <person name="Ito Y."/>
            <person name="Ito Y."/>
            <person name="Iwabuchi A."/>
            <person name="Kamiya K."/>
            <person name="Karasawa W."/>
            <person name="Kurita K."/>
            <person name="Katagiri S."/>
            <person name="Kikuta A."/>
            <person name="Kobayashi H."/>
            <person name="Kobayashi N."/>
            <person name="Machita K."/>
            <person name="Maehara T."/>
            <person name="Masukawa M."/>
            <person name="Mizubayashi T."/>
            <person name="Mukai Y."/>
            <person name="Nagasaki H."/>
            <person name="Nagata Y."/>
            <person name="Naito S."/>
            <person name="Nakashima M."/>
            <person name="Nakama Y."/>
            <person name="Nakamichi Y."/>
            <person name="Nakamura M."/>
            <person name="Meguro A."/>
            <person name="Negishi M."/>
            <person name="Ohta I."/>
            <person name="Ohta T."/>
            <person name="Okamoto M."/>
            <person name="Ono N."/>
            <person name="Saji S."/>
            <person name="Sakaguchi M."/>
            <person name="Sakai K."/>
            <person name="Shibata M."/>
            <person name="Shimokawa T."/>
            <person name="Song J."/>
            <person name="Takazaki Y."/>
            <person name="Terasawa K."/>
            <person name="Tsugane M."/>
            <person name="Tsuji K."/>
            <person name="Ueda S."/>
            <person name="Waki K."/>
            <person name="Yamagata H."/>
            <person name="Yamamoto M."/>
            <person name="Yamamoto S."/>
            <person name="Yamane H."/>
            <person name="Yoshiki S."/>
            <person name="Yoshihara R."/>
            <person name="Yukawa K."/>
            <person name="Zhong H."/>
            <person name="Yano M."/>
            <person name="Yuan Q."/>
            <person name="Ouyang S."/>
            <person name="Liu J."/>
            <person name="Jones K.M."/>
            <person name="Gansberger K."/>
            <person name="Moffat K."/>
            <person name="Hill J."/>
            <person name="Bera J."/>
            <person name="Fadrosh D."/>
            <person name="Jin S."/>
            <person name="Johri S."/>
            <person name="Kim M."/>
            <person name="Overton L."/>
            <person name="Reardon M."/>
            <person name="Tsitrin T."/>
            <person name="Vuong H."/>
            <person name="Weaver B."/>
            <person name="Ciecko A."/>
            <person name="Tallon L."/>
            <person name="Jackson J."/>
            <person name="Pai G."/>
            <person name="Aken S.V."/>
            <person name="Utterback T."/>
            <person name="Reidmuller S."/>
            <person name="Feldblyum T."/>
            <person name="Hsiao J."/>
            <person name="Zismann V."/>
            <person name="Iobst S."/>
            <person name="de Vazeille A.R."/>
            <person name="Buell C.R."/>
            <person name="Ying K."/>
            <person name="Li Y."/>
            <person name="Lu T."/>
            <person name="Huang Y."/>
            <person name="Zhao Q."/>
            <person name="Feng Q."/>
            <person name="Zhang L."/>
            <person name="Zhu J."/>
            <person name="Weng Q."/>
            <person name="Mu J."/>
            <person name="Lu Y."/>
            <person name="Fan D."/>
            <person name="Liu Y."/>
            <person name="Guan J."/>
            <person name="Zhang Y."/>
            <person name="Yu S."/>
            <person name="Liu X."/>
            <person name="Zhang Y."/>
            <person name="Hong G."/>
            <person name="Han B."/>
            <person name="Choisne N."/>
            <person name="Demange N."/>
            <person name="Orjeda G."/>
            <person name="Samain S."/>
            <person name="Cattolico L."/>
            <person name="Pelletier E."/>
            <person name="Couloux A."/>
            <person name="Segurens B."/>
            <person name="Wincker P."/>
            <person name="D'Hont A."/>
            <person name="Scarpelli C."/>
            <person name="Weissenbach J."/>
            <person name="Salanoubat M."/>
            <person name="Quetier F."/>
            <person name="Yu Y."/>
            <person name="Kim H.R."/>
            <person name="Rambo T."/>
            <person name="Currie J."/>
            <person name="Collura K."/>
            <person name="Luo M."/>
            <person name="Yang T."/>
            <person name="Ammiraju J.S.S."/>
            <person name="Engler F."/>
            <person name="Soderlund C."/>
            <person name="Wing R.A."/>
            <person name="Palmer L.E."/>
            <person name="de la Bastide M."/>
            <person name="Spiegel L."/>
            <person name="Nascimento L."/>
            <person name="Zutavern T."/>
            <person name="O'Shaughnessy A."/>
            <person name="Dike S."/>
            <person name="Dedhia N."/>
            <person name="Preston R."/>
            <person name="Balija V."/>
            <person name="McCombie W.R."/>
            <person name="Chow T."/>
            <person name="Chen H."/>
            <person name="Chung M."/>
            <person name="Chen C."/>
            <person name="Shaw J."/>
            <person name="Wu H."/>
            <person name="Hsiao K."/>
            <person name="Chao Y."/>
            <person name="Chu M."/>
            <person name="Cheng C."/>
            <person name="Hour A."/>
            <person name="Lee P."/>
            <person name="Lin S."/>
            <person name="Lin Y."/>
            <person name="Liou J."/>
            <person name="Liu S."/>
            <person name="Hsing Y."/>
            <person name="Raghuvanshi S."/>
            <person name="Mohanty A."/>
            <person name="Bharti A.K."/>
            <person name="Gaur A."/>
            <person name="Gupta V."/>
            <person name="Kumar D."/>
            <person name="Ravi V."/>
            <person name="Vij S."/>
            <person name="Kapur A."/>
            <person name="Khurana P."/>
            <person name="Khurana P."/>
            <person name="Khurana J.P."/>
            <person name="Tyagi A.K."/>
            <person name="Gaikwad K."/>
            <person name="Singh A."/>
            <person name="Dalal V."/>
            <person name="Srivastava S."/>
            <person name="Dixit A."/>
            <person name="Pal A.K."/>
            <person name="Ghazi I.A."/>
            <person name="Yadav M."/>
            <person name="Pandit A."/>
            <person name="Bhargava A."/>
            <person name="Sureshbabu K."/>
            <person name="Batra K."/>
            <person name="Sharma T.R."/>
            <person name="Mohapatra T."/>
            <person name="Singh N.K."/>
            <person name="Messing J."/>
            <person name="Nelson A.B."/>
            <person name="Fuks G."/>
            <person name="Kavchok S."/>
            <person name="Keizer G."/>
            <person name="Linton E."/>
            <person name="Llaca V."/>
            <person name="Song R."/>
            <person name="Tanyolac B."/>
            <person name="Young S."/>
            <person name="Ho-Il K."/>
            <person name="Hahn J.H."/>
            <person name="Sangsakoo G."/>
            <person name="Vanavichit A."/>
            <person name="de Mattos Luiz.A.T."/>
            <person name="Zimmer P.D."/>
            <person name="Malone G."/>
            <person name="Dellagostin O."/>
            <person name="de Oliveira A.C."/>
            <person name="Bevan M."/>
            <person name="Bancroft I."/>
            <person name="Minx P."/>
            <person name="Cordum H."/>
            <person name="Wilson R."/>
            <person name="Cheng Z."/>
            <person name="Jin W."/>
            <person name="Jiang J."/>
            <person name="Leong S.A."/>
            <person name="Iwama H."/>
            <person name="Gojobori T."/>
            <person name="Itoh T."/>
            <person name="Niimura Y."/>
            <person name="Fujii Y."/>
            <person name="Habara T."/>
            <person name="Sakai H."/>
            <person name="Sato Y."/>
            <person name="Wilson G."/>
            <person name="Kumar K."/>
            <person name="McCouch S."/>
            <person name="Juretic N."/>
            <person name="Hoen D."/>
            <person name="Wright S."/>
            <person name="Bruskiewich R."/>
            <person name="Bureau T."/>
            <person name="Miyao A."/>
            <person name="Hirochika H."/>
            <person name="Nishikawa T."/>
            <person name="Kadowaki K."/>
            <person name="Sugiura M."/>
            <person name="Burr B."/>
            <person name="Sasaki T."/>
        </authorList>
    </citation>
    <scope>NUCLEOTIDE SEQUENCE [LARGE SCALE GENOMIC DNA]</scope>
    <source>
        <strain evidence="3">cv. Nipponbare</strain>
    </source>
</reference>
<keyword evidence="1" id="KW-0732">Signal</keyword>
<proteinExistence type="predicted"/>
<dbReference type="Proteomes" id="UP000000763">
    <property type="component" value="Chromosome 1"/>
</dbReference>
<evidence type="ECO:0000313" key="3">
    <source>
        <dbReference type="Proteomes" id="UP000000763"/>
    </source>
</evidence>
<protein>
    <submittedName>
        <fullName evidence="2">Os01g0791500 protein</fullName>
    </submittedName>
</protein>
<evidence type="ECO:0000313" key="2">
    <source>
        <dbReference type="EMBL" id="BAH91329.1"/>
    </source>
</evidence>
<feature type="chain" id="PRO_5002978166" evidence="1">
    <location>
        <begin position="24"/>
        <end position="247"/>
    </location>
</feature>
<dbReference type="KEGG" id="dosa:Os01g0791500"/>
<dbReference type="AlphaFoldDB" id="C7IWC9"/>
<name>C7IWC9_ORYSJ</name>
<gene>
    <name evidence="2" type="ordered locus">Os01g0791500</name>
</gene>
<sequence>MGSRLSDLLLSLLLEEVIHHIVTVHIPCFAGEKDKLLRIPDNHDIFSTRSAFDVIRRPTGDSTLLASVDRSRDELADHRAKSKHARTFFSSEPYRLAPSKGFKITRDSIWKLLNDYNVNSLKRRRQAEIDAFFEPFERAQRIRFNNWQNGIELLDGAEWRNGDIVIPGGGGPVISSPLDQFFIDPLFGLDMASSPTKGPHPSIGMYYGMALMFLYPEVGNLVLAYLNLSFETDLSWVQRKEEYEWVM</sequence>
<reference evidence="3" key="2">
    <citation type="journal article" date="2008" name="Nucleic Acids Res.">
        <title>The rice annotation project database (RAP-DB): 2008 update.</title>
        <authorList>
            <consortium name="The rice annotation project (RAP)"/>
        </authorList>
    </citation>
    <scope>GENOME REANNOTATION</scope>
    <source>
        <strain evidence="3">cv. Nipponbare</strain>
    </source>
</reference>